<protein>
    <submittedName>
        <fullName evidence="1">Uncharacterized protein</fullName>
    </submittedName>
</protein>
<comment type="caution">
    <text evidence="1">The sequence shown here is derived from an EMBL/GenBank/DDBJ whole genome shotgun (WGS) entry which is preliminary data.</text>
</comment>
<dbReference type="RefSeq" id="WP_382315960.1">
    <property type="nucleotide sequence ID" value="NZ_JBHUFD010000006.1"/>
</dbReference>
<sequence>MISHRMSFEQVCHLQPGDALLEIEGQLSATGAVTSAPVVTIDETTSERCVTFEALMQRSTEELPEQVDYRLCEWAIAYGPRLFCPPAEPTAPSPPSVPAEPPRPTLGELDIPSNLDALFLLGELLATLNHSECLAWPGFYGDVVLHPRTGKWVVVNAGGLAFGSFTSTQAAAQFDDFTGDSLRAVLAGYARKARQVLEPVYPSFVDTLLAELLPTPVPQAPQLRPFFFDLPRVLQAYGTSLELVGSTRQLGWVAPAPPPNPPTDKELLLACVTVFVARLNLTEWLTHVAACEPTRELTQILGALARGDLFEPTWGGFIPKLLGHYRPQRALRLRVLTNLKMGDGLLLLIANLYDVPHRLAELVDKHAVFAFLRRTLAETVVISADTPAERLAQHQLVLGSLIDALDDLALLADAQGQTHSSLIFAQASLLALQQLPPLQEPTQAEEWLARLQAQQWRYSWYHQPEEGVPLPTNVVWQYAAYAGSLRLAVLPFCQQAGEWYAQGSVTNQLWTMAWWVLDQLRQGERLAYAWSQAQLEADDQLASVELTLYNLLTHHQKALRDLVAMLQRSGQPGRRLSAWATLGVSTGAAWDSTLMRHLVEEQERLVVAYDALATHGYGSQVHASLGQLVTELAT</sequence>
<gene>
    <name evidence="1" type="ORF">ACFSDX_17745</name>
</gene>
<proteinExistence type="predicted"/>
<name>A0ABW4QXG0_9BACT</name>
<dbReference type="Proteomes" id="UP001597197">
    <property type="component" value="Unassembled WGS sequence"/>
</dbReference>
<dbReference type="EMBL" id="JBHUFD010000006">
    <property type="protein sequence ID" value="MFD1874293.1"/>
    <property type="molecule type" value="Genomic_DNA"/>
</dbReference>
<organism evidence="1 2">
    <name type="scientific">Hymenobacter bucti</name>
    <dbReference type="NCBI Taxonomy" id="1844114"/>
    <lineage>
        <taxon>Bacteria</taxon>
        <taxon>Pseudomonadati</taxon>
        <taxon>Bacteroidota</taxon>
        <taxon>Cytophagia</taxon>
        <taxon>Cytophagales</taxon>
        <taxon>Hymenobacteraceae</taxon>
        <taxon>Hymenobacter</taxon>
    </lineage>
</organism>
<evidence type="ECO:0000313" key="2">
    <source>
        <dbReference type="Proteomes" id="UP001597197"/>
    </source>
</evidence>
<reference evidence="2" key="1">
    <citation type="journal article" date="2019" name="Int. J. Syst. Evol. Microbiol.">
        <title>The Global Catalogue of Microorganisms (GCM) 10K type strain sequencing project: providing services to taxonomists for standard genome sequencing and annotation.</title>
        <authorList>
            <consortium name="The Broad Institute Genomics Platform"/>
            <consortium name="The Broad Institute Genome Sequencing Center for Infectious Disease"/>
            <person name="Wu L."/>
            <person name="Ma J."/>
        </authorList>
    </citation>
    <scope>NUCLEOTIDE SEQUENCE [LARGE SCALE GENOMIC DNA]</scope>
    <source>
        <strain evidence="2">CGMCC 1.15795</strain>
    </source>
</reference>
<evidence type="ECO:0000313" key="1">
    <source>
        <dbReference type="EMBL" id="MFD1874293.1"/>
    </source>
</evidence>
<keyword evidence="2" id="KW-1185">Reference proteome</keyword>
<accession>A0ABW4QXG0</accession>